<dbReference type="Gene3D" id="3.90.70.10">
    <property type="entry name" value="Cysteine proteinases"/>
    <property type="match status" value="1"/>
</dbReference>
<reference evidence="5 6" key="1">
    <citation type="journal article" name="Sci. Rep.">
        <title>Genome-scale phylogenetic analyses confirm Olpidium as the closest living zoosporic fungus to the non-flagellated, terrestrial fungi.</title>
        <authorList>
            <person name="Chang Y."/>
            <person name="Rochon D."/>
            <person name="Sekimoto S."/>
            <person name="Wang Y."/>
            <person name="Chovatia M."/>
            <person name="Sandor L."/>
            <person name="Salamov A."/>
            <person name="Grigoriev I.V."/>
            <person name="Stajich J.E."/>
            <person name="Spatafora J.W."/>
        </authorList>
    </citation>
    <scope>NUCLEOTIDE SEQUENCE [LARGE SCALE GENOMIC DNA]</scope>
    <source>
        <strain evidence="5">S191</strain>
    </source>
</reference>
<organism evidence="5 6">
    <name type="scientific">Olpidium bornovanus</name>
    <dbReference type="NCBI Taxonomy" id="278681"/>
    <lineage>
        <taxon>Eukaryota</taxon>
        <taxon>Fungi</taxon>
        <taxon>Fungi incertae sedis</taxon>
        <taxon>Olpidiomycota</taxon>
        <taxon>Olpidiomycotina</taxon>
        <taxon>Olpidiomycetes</taxon>
        <taxon>Olpidiales</taxon>
        <taxon>Olpidiaceae</taxon>
        <taxon>Olpidium</taxon>
    </lineage>
</organism>
<dbReference type="GO" id="GO:0005509">
    <property type="term" value="F:calcium ion binding"/>
    <property type="evidence" value="ECO:0007669"/>
    <property type="project" value="InterPro"/>
</dbReference>
<feature type="compositionally biased region" description="Basic and acidic residues" evidence="1">
    <location>
        <begin position="1429"/>
        <end position="1441"/>
    </location>
</feature>
<dbReference type="Proteomes" id="UP000673691">
    <property type="component" value="Unassembled WGS sequence"/>
</dbReference>
<dbReference type="SUPFAM" id="SSF47473">
    <property type="entry name" value="EF-hand"/>
    <property type="match status" value="1"/>
</dbReference>
<dbReference type="Pfam" id="PF00443">
    <property type="entry name" value="UCH"/>
    <property type="match status" value="1"/>
</dbReference>
<accession>A0A8H8DK86</accession>
<feature type="region of interest" description="Disordered" evidence="1">
    <location>
        <begin position="413"/>
        <end position="454"/>
    </location>
</feature>
<evidence type="ECO:0000313" key="5">
    <source>
        <dbReference type="EMBL" id="KAG5461634.1"/>
    </source>
</evidence>
<evidence type="ECO:0008006" key="7">
    <source>
        <dbReference type="Google" id="ProtNLM"/>
    </source>
</evidence>
<dbReference type="SUPFAM" id="SSF54001">
    <property type="entry name" value="Cysteine proteinases"/>
    <property type="match status" value="1"/>
</dbReference>
<keyword evidence="6" id="KW-1185">Reference proteome</keyword>
<dbReference type="InterPro" id="IPR028889">
    <property type="entry name" value="USP"/>
</dbReference>
<evidence type="ECO:0000256" key="1">
    <source>
        <dbReference type="SAM" id="MobiDB-lite"/>
    </source>
</evidence>
<evidence type="ECO:0000259" key="2">
    <source>
        <dbReference type="PROSITE" id="PS50222"/>
    </source>
</evidence>
<evidence type="ECO:0000313" key="6">
    <source>
        <dbReference type="Proteomes" id="UP000673691"/>
    </source>
</evidence>
<feature type="region of interest" description="Disordered" evidence="1">
    <location>
        <begin position="66"/>
        <end position="133"/>
    </location>
</feature>
<dbReference type="InterPro" id="IPR002048">
    <property type="entry name" value="EF_hand_dom"/>
</dbReference>
<comment type="caution">
    <text evidence="5">The sequence shown here is derived from an EMBL/GenBank/DDBJ whole genome shotgun (WGS) entry which is preliminary data.</text>
</comment>
<dbReference type="InterPro" id="IPR050185">
    <property type="entry name" value="Ub_carboxyl-term_hydrolase"/>
</dbReference>
<sequence>MKQAFGSLFRAMKNERVTFRRRILPNPRLSSLLRFSPCSPPRGVPALVVPPDAPGFVLFFSRQHKKTNNTQPSRLPEAAAQQPVAAGESADRKRPGSPDRPAAVGPAARKPVAPSGPGDRAAVGGDAGEGRARGVPIDVRDVSDLRRYYAMLVEDVLADDDGDRRAGAADASRKLHGLRLVDLDTVVRVLCPDLLSEKLASKIFAAYKRADGDDKVQIREFFTGLSSCCRGTTDQKLVYIFSLFDVKETGKLSRDELRHALDALSAVGDIHVTLMRSTSTLRTFSTSHEDGEKAGTTPGPPPAESGRGPTITVGRSPAAAARSPASDEPVPPPPPSPSTSRAFPPAPPGESDVPPPRPANAAGRPANPPGSSRAAAREPGRPRSSGTYSVVYEAANDMIRALNGDDFHACGKAEASNGAPNPRLSGKKARGADISTDDLINDPPDSPRLAQPQASSDPLAAIMLERTGPCKEEISLIDFLRWIHRNPSAFSYLDKLQRITSTTAGHTQRKHLAKEERAIIQRCMEEQHVVAGDTCYIISAKWWRLWADYTGFRGGNDHHGCAADGELIPAPDSVDNQDLLRDPEPLLDMIEFPMLKNNLTEADYVVVPESAWNYFYSWYGGGPIIRRPAIADAKKANRLSHIGNGTLRRSAASLNLAAAVHGRPAAPAADHAVLDLYPLLLGLGLLADEKPEVKPKCIASRNITLAEFRELACRQLQVDSSLSWYFLAYFDDTPLVAGVLLSPQDTLTLEQAGVVDRQTILLCQIDQLDKRYHLAPTVDAVETTGTGLVGLKNLGNTCYMSSALQCLSQTKLLREYFLTDSYRKQPESINRPLAHAGERPPPPAAAAAAAAGKSLGPGDKASAQAGAALVEAFAELMKQIWSAPEAVGSIAPTKLRAEGVKRSPEFGGNMQHDAQELLGLVLDGMHDALNSVAKKVPIANPDYAGQLDEELANTCWANHLRRESSIIVSLFQGQFKSHTRCDACRHEIVSFPPFLFLSAPLPGDMHRNLRVTVVLSGGARLPFQRTLRVRKDGTVNDVVLALREMDPLLTKCDFVAADVQNHYVFAVLRKTKPVSEIRECDAIFIYEGSASGGGASQPRAIRKLDSVTHLAGFHEEHDEPDAAAGPAAGVLKINVVFRKLRDEWRIYGKKVQKPVLYGIPLMFFVVSGRRSKQMTAVDLYRAVVDRMRKVYGLHCTPFPQAPAPGSPADGAAAAAAADAAASPGSPKRKLAAGSAQHPIVLKYVNRMGTRCTACDAPECRGCRIPYEEIPLRCSDYDTVALEWPKEAKAGGGGGPTLEVERLLCKVEEGCPSSSADGGGGGGDRRNRKAAGDADPRMPVQGAPAGRPEGDDLPAAADPDRPPEAVLVRGDGMRQERRRGGPPRGRLRPVALPHAERRKGRASRPSGPAEVAAAPAAGLFSLFFARREQQEPAGLGERERERERKRRRRIPVQPVRDDQPLRDVLQRALRRRRPGRLVAEERVAPVQRRGLPPGRGPAQRHRVLERVRVVLREARVQVRPDPRARGRNVDALITSFIVHTF</sequence>
<feature type="region of interest" description="Disordered" evidence="1">
    <location>
        <begin position="1311"/>
        <end position="1408"/>
    </location>
</feature>
<dbReference type="PROSITE" id="PS50222">
    <property type="entry name" value="EF_HAND_2"/>
    <property type="match status" value="1"/>
</dbReference>
<dbReference type="InterPro" id="IPR011992">
    <property type="entry name" value="EF-hand-dom_pair"/>
</dbReference>
<dbReference type="InterPro" id="IPR035927">
    <property type="entry name" value="DUSP-like_sf"/>
</dbReference>
<feature type="region of interest" description="Disordered" evidence="1">
    <location>
        <begin position="1429"/>
        <end position="1457"/>
    </location>
</feature>
<dbReference type="EMBL" id="JAEFCI010003357">
    <property type="protein sequence ID" value="KAG5461634.1"/>
    <property type="molecule type" value="Genomic_DNA"/>
</dbReference>
<dbReference type="PROSITE" id="PS00972">
    <property type="entry name" value="USP_1"/>
    <property type="match status" value="1"/>
</dbReference>
<dbReference type="SMART" id="SM00695">
    <property type="entry name" value="DUSP"/>
    <property type="match status" value="1"/>
</dbReference>
<dbReference type="InterPro" id="IPR006615">
    <property type="entry name" value="Pept_C19_DUSP"/>
</dbReference>
<dbReference type="PROSITE" id="PS51283">
    <property type="entry name" value="DUSP"/>
    <property type="match status" value="1"/>
</dbReference>
<feature type="region of interest" description="Disordered" evidence="1">
    <location>
        <begin position="832"/>
        <end position="857"/>
    </location>
</feature>
<dbReference type="InterPro" id="IPR018200">
    <property type="entry name" value="USP_CS"/>
</dbReference>
<dbReference type="GO" id="GO:0004843">
    <property type="term" value="F:cysteine-type deubiquitinase activity"/>
    <property type="evidence" value="ECO:0007669"/>
    <property type="project" value="InterPro"/>
</dbReference>
<feature type="region of interest" description="Disordered" evidence="1">
    <location>
        <begin position="283"/>
        <end position="386"/>
    </location>
</feature>
<evidence type="ECO:0000259" key="3">
    <source>
        <dbReference type="PROSITE" id="PS50235"/>
    </source>
</evidence>
<gene>
    <name evidence="5" type="ORF">BJ554DRAFT_6140</name>
</gene>
<dbReference type="OrthoDB" id="292964at2759"/>
<dbReference type="InterPro" id="IPR038765">
    <property type="entry name" value="Papain-like_cys_pep_sf"/>
</dbReference>
<feature type="domain" description="USP" evidence="3">
    <location>
        <begin position="789"/>
        <end position="1187"/>
    </location>
</feature>
<feature type="compositionally biased region" description="Low complexity" evidence="1">
    <location>
        <begin position="315"/>
        <end position="328"/>
    </location>
</feature>
<dbReference type="GO" id="GO:0016579">
    <property type="term" value="P:protein deubiquitination"/>
    <property type="evidence" value="ECO:0007669"/>
    <property type="project" value="InterPro"/>
</dbReference>
<dbReference type="SUPFAM" id="SSF143791">
    <property type="entry name" value="DUSP-like"/>
    <property type="match status" value="1"/>
</dbReference>
<dbReference type="Gene3D" id="1.10.238.10">
    <property type="entry name" value="EF-hand"/>
    <property type="match status" value="1"/>
</dbReference>
<name>A0A8H8DK86_9FUNG</name>
<evidence type="ECO:0000259" key="4">
    <source>
        <dbReference type="PROSITE" id="PS51283"/>
    </source>
</evidence>
<dbReference type="Gene3D" id="3.30.2230.10">
    <property type="entry name" value="DUSP-like"/>
    <property type="match status" value="1"/>
</dbReference>
<dbReference type="Pfam" id="PF06337">
    <property type="entry name" value="DUSP"/>
    <property type="match status" value="1"/>
</dbReference>
<feature type="compositionally biased region" description="Pro residues" evidence="1">
    <location>
        <begin position="344"/>
        <end position="358"/>
    </location>
</feature>
<dbReference type="PROSITE" id="PS50235">
    <property type="entry name" value="USP_3"/>
    <property type="match status" value="1"/>
</dbReference>
<protein>
    <recommendedName>
        <fullName evidence="7">Ubiquitinyl hydrolase 1</fullName>
    </recommendedName>
</protein>
<dbReference type="PANTHER" id="PTHR21646">
    <property type="entry name" value="UBIQUITIN CARBOXYL-TERMINAL HYDROLASE"/>
    <property type="match status" value="1"/>
</dbReference>
<feature type="domain" description="EF-hand" evidence="2">
    <location>
        <begin position="232"/>
        <end position="267"/>
    </location>
</feature>
<dbReference type="InterPro" id="IPR001394">
    <property type="entry name" value="Peptidase_C19_UCH"/>
</dbReference>
<proteinExistence type="predicted"/>
<feature type="domain" description="DUSP" evidence="4">
    <location>
        <begin position="511"/>
        <end position="630"/>
    </location>
</feature>